<keyword evidence="7" id="KW-0418">Kinase</keyword>
<dbReference type="InterPro" id="IPR036890">
    <property type="entry name" value="HATPase_C_sf"/>
</dbReference>
<keyword evidence="16" id="KW-0175">Coiled coil</keyword>
<evidence type="ECO:0000259" key="18">
    <source>
        <dbReference type="PROSITE" id="PS50109"/>
    </source>
</evidence>
<dbReference type="InterPro" id="IPR011006">
    <property type="entry name" value="CheY-like_superfamily"/>
</dbReference>
<dbReference type="InterPro" id="IPR036097">
    <property type="entry name" value="HisK_dim/P_sf"/>
</dbReference>
<accession>F5RHT4</accession>
<name>F5RHT4_METUF</name>
<evidence type="ECO:0000256" key="4">
    <source>
        <dbReference type="ARBA" id="ARBA00022553"/>
    </source>
</evidence>
<evidence type="ECO:0000259" key="20">
    <source>
        <dbReference type="PROSITE" id="PS50885"/>
    </source>
</evidence>
<dbReference type="PROSITE" id="PS50885">
    <property type="entry name" value="HAMP"/>
    <property type="match status" value="1"/>
</dbReference>
<keyword evidence="17" id="KW-0472">Membrane</keyword>
<feature type="domain" description="Response regulatory" evidence="19">
    <location>
        <begin position="658"/>
        <end position="777"/>
    </location>
</feature>
<protein>
    <recommendedName>
        <fullName evidence="12">Sensory/regulatory protein RpfC</fullName>
        <ecNumber evidence="3">2.7.13.3</ecNumber>
    </recommendedName>
    <alternativeName>
        <fullName evidence="13">Virulence sensor protein BvgS</fullName>
    </alternativeName>
</protein>
<dbReference type="SUPFAM" id="SSF158472">
    <property type="entry name" value="HAMP domain-like"/>
    <property type="match status" value="1"/>
</dbReference>
<comment type="caution">
    <text evidence="15">Lacks conserved residue(s) required for the propagation of feature annotation.</text>
</comment>
<dbReference type="CDD" id="cd16922">
    <property type="entry name" value="HATPase_EvgS-ArcB-TorS-like"/>
    <property type="match status" value="1"/>
</dbReference>
<dbReference type="InterPro" id="IPR003594">
    <property type="entry name" value="HATPase_dom"/>
</dbReference>
<keyword evidence="17" id="KW-1133">Transmembrane helix</keyword>
<keyword evidence="23" id="KW-1185">Reference proteome</keyword>
<dbReference type="PRINTS" id="PR00344">
    <property type="entry name" value="BCTRLSENSOR"/>
</dbReference>
<keyword evidence="8" id="KW-0067">ATP-binding</keyword>
<dbReference type="GO" id="GO:0000155">
    <property type="term" value="F:phosphorelay sensor kinase activity"/>
    <property type="evidence" value="ECO:0007669"/>
    <property type="project" value="InterPro"/>
</dbReference>
<evidence type="ECO:0000256" key="11">
    <source>
        <dbReference type="ARBA" id="ARBA00064003"/>
    </source>
</evidence>
<dbReference type="eggNOG" id="COG2205">
    <property type="taxonomic scope" value="Bacteria"/>
</dbReference>
<proteinExistence type="predicted"/>
<dbReference type="FunFam" id="1.10.287.130:FF:000002">
    <property type="entry name" value="Two-component osmosensing histidine kinase"/>
    <property type="match status" value="1"/>
</dbReference>
<dbReference type="EC" id="2.7.13.3" evidence="3"/>
<evidence type="ECO:0000256" key="2">
    <source>
        <dbReference type="ARBA" id="ARBA00004370"/>
    </source>
</evidence>
<dbReference type="PROSITE" id="PS50110">
    <property type="entry name" value="RESPONSE_REGULATORY"/>
    <property type="match status" value="2"/>
</dbReference>
<dbReference type="PANTHER" id="PTHR45339:SF5">
    <property type="entry name" value="HISTIDINE KINASE"/>
    <property type="match status" value="1"/>
</dbReference>
<evidence type="ECO:0000256" key="6">
    <source>
        <dbReference type="ARBA" id="ARBA00022741"/>
    </source>
</evidence>
<dbReference type="SMART" id="SM00387">
    <property type="entry name" value="HATPase_c"/>
    <property type="match status" value="1"/>
</dbReference>
<evidence type="ECO:0000259" key="19">
    <source>
        <dbReference type="PROSITE" id="PS50110"/>
    </source>
</evidence>
<dbReference type="Pfam" id="PF00512">
    <property type="entry name" value="HisKA"/>
    <property type="match status" value="1"/>
</dbReference>
<feature type="domain" description="HAMP" evidence="20">
    <location>
        <begin position="192"/>
        <end position="245"/>
    </location>
</feature>
<dbReference type="SMART" id="SM00304">
    <property type="entry name" value="HAMP"/>
    <property type="match status" value="1"/>
</dbReference>
<dbReference type="Gene3D" id="3.40.50.2300">
    <property type="match status" value="2"/>
</dbReference>
<dbReference type="AlphaFoldDB" id="F5RHT4"/>
<dbReference type="InterPro" id="IPR003660">
    <property type="entry name" value="HAMP_dom"/>
</dbReference>
<keyword evidence="4 15" id="KW-0597">Phosphoprotein</keyword>
<dbReference type="CDD" id="cd06225">
    <property type="entry name" value="HAMP"/>
    <property type="match status" value="1"/>
</dbReference>
<dbReference type="CDD" id="cd00082">
    <property type="entry name" value="HisKA"/>
    <property type="match status" value="1"/>
</dbReference>
<dbReference type="InterPro" id="IPR003661">
    <property type="entry name" value="HisK_dim/P_dom"/>
</dbReference>
<dbReference type="Gene3D" id="6.10.340.10">
    <property type="match status" value="1"/>
</dbReference>
<evidence type="ECO:0000256" key="7">
    <source>
        <dbReference type="ARBA" id="ARBA00022777"/>
    </source>
</evidence>
<feature type="transmembrane region" description="Helical" evidence="17">
    <location>
        <begin position="166"/>
        <end position="184"/>
    </location>
</feature>
<feature type="coiled-coil region" evidence="16">
    <location>
        <begin position="251"/>
        <end position="285"/>
    </location>
</feature>
<dbReference type="STRING" id="1000565.METUNv1_03882"/>
<dbReference type="PANTHER" id="PTHR45339">
    <property type="entry name" value="HYBRID SIGNAL TRANSDUCTION HISTIDINE KINASE J"/>
    <property type="match status" value="1"/>
</dbReference>
<dbReference type="OrthoDB" id="8552871at2"/>
<feature type="modified residue" description="Phosphohistidine" evidence="14">
    <location>
        <position position="851"/>
    </location>
</feature>
<dbReference type="Gene3D" id="1.20.120.160">
    <property type="entry name" value="HPT domain"/>
    <property type="match status" value="1"/>
</dbReference>
<dbReference type="Proteomes" id="UP000005019">
    <property type="component" value="Unassembled WGS sequence"/>
</dbReference>
<evidence type="ECO:0000313" key="22">
    <source>
        <dbReference type="EMBL" id="EGK69916.1"/>
    </source>
</evidence>
<dbReference type="PROSITE" id="PS50109">
    <property type="entry name" value="HIS_KIN"/>
    <property type="match status" value="1"/>
</dbReference>
<evidence type="ECO:0000256" key="1">
    <source>
        <dbReference type="ARBA" id="ARBA00000085"/>
    </source>
</evidence>
<keyword evidence="9" id="KW-0902">Two-component regulatory system</keyword>
<dbReference type="Gene3D" id="1.10.287.130">
    <property type="match status" value="1"/>
</dbReference>
<dbReference type="FunFam" id="3.30.565.10:FF:000010">
    <property type="entry name" value="Sensor histidine kinase RcsC"/>
    <property type="match status" value="1"/>
</dbReference>
<dbReference type="Pfam" id="PF02518">
    <property type="entry name" value="HATPase_c"/>
    <property type="match status" value="1"/>
</dbReference>
<dbReference type="SUPFAM" id="SSF55874">
    <property type="entry name" value="ATPase domain of HSP90 chaperone/DNA topoisomerase II/histidine kinase"/>
    <property type="match status" value="1"/>
</dbReference>
<dbReference type="Pfam" id="PF00072">
    <property type="entry name" value="Response_reg"/>
    <property type="match status" value="1"/>
</dbReference>
<comment type="subunit">
    <text evidence="11">At low DSF concentrations, interacts with RpfF.</text>
</comment>
<dbReference type="PROSITE" id="PS50894">
    <property type="entry name" value="HPT"/>
    <property type="match status" value="1"/>
</dbReference>
<evidence type="ECO:0000256" key="10">
    <source>
        <dbReference type="ARBA" id="ARBA00058004"/>
    </source>
</evidence>
<dbReference type="Pfam" id="PF01627">
    <property type="entry name" value="Hpt"/>
    <property type="match status" value="1"/>
</dbReference>
<dbReference type="Pfam" id="PF17152">
    <property type="entry name" value="CHASE8"/>
    <property type="match status" value="1"/>
</dbReference>
<evidence type="ECO:0000256" key="16">
    <source>
        <dbReference type="SAM" id="Coils"/>
    </source>
</evidence>
<sequence length="916" mass="98757">MKRVERFLGELVDLPLRIKLQRILLLCLAAALALNFAVYSLNGLYNERERLIDQLDAIARIIGANSASALAFSDPDSARATLAAVSSVPAVVRAWILLSDGSPFAAHPDDAPALPPADVGGPGGLSVIGAPWSSDLLLARPLVEEGQRSGIIVLQADLLPLWQRTAFILLLNALFTALSFALAYRLSTRLQRRITDPVQALIESARAVIDERRYDVTVPRPGNDEIGQLTDRFNEMLREIALRDGELRAHRDRLESEVEARTRELREAKEQAESANQAKSRFLANMSHEIRTPMNGVIGMAGLLERTPLDERQRRYLDAISGSAESLLRVINDVLDFSKIEAGKLQFERVVFEPQQVFEDVVLLFADPARSKGIELSLRIAPSLPHGLVGDPHRLRQVLINLVSNALKFTAAGEVLVDVQAVAVDGAPAQVWLEAAVVDTGSGISADAAARVFDAFAQADSSTTRRFGGTGLGLAITRELITAQGGTLDFSSVPGYGSHFHFSLPFDRAGTVAPGLQAGGTQRALVVDPSLRSAQNLLTLLTDGGIECLHCETAAEAMMALMRGELCGLPFDTVLCAQQLADAGAVELARMLAERFGSPPRLICMQGSADPDLARISLPVIRKPVLRGELALLLGDARRPGPASALTRIEAPAKPSIKVLLVEDHPVNREIALDMLTELGCRVHAAENGLIALGAVSREPFDLVLMDCQMPVMDGFEASRRIRALEHELSRPPVPIVALTANALSGDRERCLAAGMDDYLPKPIPLRELARVIEQCARRSAGPSPVQPAPSADVALIDEKQLFSVPGMRNPDSRLLTRMAMLYRREAGASLERMKAAAAAGDADALREAAHRLKSSSGALGARRAFECARGIETAAREGHARFDAQAQRDLEGILLHTFDALDRLAGDAQTPGART</sequence>
<dbReference type="SUPFAM" id="SSF52172">
    <property type="entry name" value="CheY-like"/>
    <property type="match status" value="2"/>
</dbReference>
<feature type="transmembrane region" description="Helical" evidence="17">
    <location>
        <begin position="23"/>
        <end position="41"/>
    </location>
</feature>
<dbReference type="SMART" id="SM00073">
    <property type="entry name" value="HPT"/>
    <property type="match status" value="1"/>
</dbReference>
<evidence type="ECO:0000256" key="8">
    <source>
        <dbReference type="ARBA" id="ARBA00022840"/>
    </source>
</evidence>
<evidence type="ECO:0000313" key="23">
    <source>
        <dbReference type="Proteomes" id="UP000005019"/>
    </source>
</evidence>
<dbReference type="InterPro" id="IPR004358">
    <property type="entry name" value="Sig_transdc_His_kin-like_C"/>
</dbReference>
<evidence type="ECO:0000256" key="3">
    <source>
        <dbReference type="ARBA" id="ARBA00012438"/>
    </source>
</evidence>
<dbReference type="EMBL" id="AFHG01000059">
    <property type="protein sequence ID" value="EGK69916.1"/>
    <property type="molecule type" value="Genomic_DNA"/>
</dbReference>
<reference evidence="22 23" key="1">
    <citation type="journal article" date="2011" name="J. Bacteriol.">
        <title>Genome sequence of Methyloversatilis universalis FAM5T, a methylotrophic representative of the order Rhodocyclales.</title>
        <authorList>
            <person name="Kittichotirat W."/>
            <person name="Good N.M."/>
            <person name="Hall R."/>
            <person name="Bringel F."/>
            <person name="Lajus A."/>
            <person name="Medigue C."/>
            <person name="Smalley N.E."/>
            <person name="Beck D."/>
            <person name="Bumgarner R."/>
            <person name="Vuilleumier S."/>
            <person name="Kalyuzhnaya M.G."/>
        </authorList>
    </citation>
    <scope>NUCLEOTIDE SEQUENCE [LARGE SCALE GENOMIC DNA]</scope>
    <source>
        <strain evidence="23">ATCC BAA-1314 / JCM 13912 / FAM5</strain>
    </source>
</reference>
<dbReference type="SUPFAM" id="SSF47226">
    <property type="entry name" value="Histidine-containing phosphotransfer domain, HPT domain"/>
    <property type="match status" value="1"/>
</dbReference>
<dbReference type="InterPro" id="IPR001789">
    <property type="entry name" value="Sig_transdc_resp-reg_receiver"/>
</dbReference>
<comment type="subcellular location">
    <subcellularLocation>
        <location evidence="2">Membrane</location>
    </subcellularLocation>
</comment>
<feature type="domain" description="Response regulatory" evidence="19">
    <location>
        <begin position="523"/>
        <end position="638"/>
    </location>
</feature>
<organism evidence="22 23">
    <name type="scientific">Methyloversatilis universalis (strain ATCC BAA-1314 / DSM 25237 / JCM 13912 / CCUG 52030 / FAM5)</name>
    <dbReference type="NCBI Taxonomy" id="1000565"/>
    <lineage>
        <taxon>Bacteria</taxon>
        <taxon>Pseudomonadati</taxon>
        <taxon>Pseudomonadota</taxon>
        <taxon>Betaproteobacteria</taxon>
        <taxon>Nitrosomonadales</taxon>
        <taxon>Sterolibacteriaceae</taxon>
        <taxon>Methyloversatilis</taxon>
    </lineage>
</organism>
<comment type="caution">
    <text evidence="22">The sequence shown here is derived from an EMBL/GenBank/DDBJ whole genome shotgun (WGS) entry which is preliminary data.</text>
</comment>
<evidence type="ECO:0000256" key="5">
    <source>
        <dbReference type="ARBA" id="ARBA00022679"/>
    </source>
</evidence>
<evidence type="ECO:0000256" key="12">
    <source>
        <dbReference type="ARBA" id="ARBA00068150"/>
    </source>
</evidence>
<dbReference type="GO" id="GO:0005524">
    <property type="term" value="F:ATP binding"/>
    <property type="evidence" value="ECO:0007669"/>
    <property type="project" value="UniProtKB-KW"/>
</dbReference>
<keyword evidence="6" id="KW-0547">Nucleotide-binding</keyword>
<comment type="catalytic activity">
    <reaction evidence="1">
        <text>ATP + protein L-histidine = ADP + protein N-phospho-L-histidine.</text>
        <dbReference type="EC" id="2.7.13.3"/>
    </reaction>
</comment>
<keyword evidence="17" id="KW-0812">Transmembrane</keyword>
<feature type="domain" description="Histidine kinase" evidence="18">
    <location>
        <begin position="285"/>
        <end position="508"/>
    </location>
</feature>
<gene>
    <name evidence="22" type="ORF">METUNv1_03882</name>
</gene>
<dbReference type="Gene3D" id="3.30.565.10">
    <property type="entry name" value="Histidine kinase-like ATPase, C-terminal domain"/>
    <property type="match status" value="1"/>
</dbReference>
<dbReference type="SMART" id="SM00388">
    <property type="entry name" value="HisKA"/>
    <property type="match status" value="1"/>
</dbReference>
<evidence type="ECO:0000256" key="14">
    <source>
        <dbReference type="PROSITE-ProRule" id="PRU00110"/>
    </source>
</evidence>
<dbReference type="GO" id="GO:0005886">
    <property type="term" value="C:plasma membrane"/>
    <property type="evidence" value="ECO:0007669"/>
    <property type="project" value="UniProtKB-SubCell"/>
</dbReference>
<dbReference type="InterPro" id="IPR033417">
    <property type="entry name" value="CHASE8"/>
</dbReference>
<feature type="modified residue" description="4-aspartylphosphate" evidence="15">
    <location>
        <position position="707"/>
    </location>
</feature>
<feature type="domain" description="HPt" evidence="21">
    <location>
        <begin position="812"/>
        <end position="909"/>
    </location>
</feature>
<dbReference type="RefSeq" id="WP_008064604.1">
    <property type="nucleotide sequence ID" value="NZ_AFHG01000059.1"/>
</dbReference>
<evidence type="ECO:0000256" key="15">
    <source>
        <dbReference type="PROSITE-ProRule" id="PRU00169"/>
    </source>
</evidence>
<dbReference type="Pfam" id="PF00672">
    <property type="entry name" value="HAMP"/>
    <property type="match status" value="1"/>
</dbReference>
<keyword evidence="5" id="KW-0808">Transferase</keyword>
<dbReference type="CDD" id="cd17546">
    <property type="entry name" value="REC_hyHK_CKI1_RcsC-like"/>
    <property type="match status" value="1"/>
</dbReference>
<evidence type="ECO:0000256" key="9">
    <source>
        <dbReference type="ARBA" id="ARBA00023012"/>
    </source>
</evidence>
<evidence type="ECO:0000256" key="17">
    <source>
        <dbReference type="SAM" id="Phobius"/>
    </source>
</evidence>
<evidence type="ECO:0000256" key="13">
    <source>
        <dbReference type="ARBA" id="ARBA00070152"/>
    </source>
</evidence>
<dbReference type="InterPro" id="IPR036641">
    <property type="entry name" value="HPT_dom_sf"/>
</dbReference>
<dbReference type="SMART" id="SM00448">
    <property type="entry name" value="REC"/>
    <property type="match status" value="1"/>
</dbReference>
<dbReference type="InterPro" id="IPR008207">
    <property type="entry name" value="Sig_transdc_His_kin_Hpt_dom"/>
</dbReference>
<dbReference type="InterPro" id="IPR005467">
    <property type="entry name" value="His_kinase_dom"/>
</dbReference>
<dbReference type="SUPFAM" id="SSF47384">
    <property type="entry name" value="Homodimeric domain of signal transducing histidine kinase"/>
    <property type="match status" value="1"/>
</dbReference>
<evidence type="ECO:0000259" key="21">
    <source>
        <dbReference type="PROSITE" id="PS50894"/>
    </source>
</evidence>
<comment type="function">
    <text evidence="10">Member of the two-component regulatory system BvgS/BvgA. Phosphorylates BvgA via a four-step phosphorelay in response to environmental signals.</text>
</comment>